<comment type="function">
    <text evidence="12">Mitochondrial intermembrane chaperone that participates in the import and insertion of some multi-pass transmembrane proteins into the mitochondrial inner membrane. Also required for the transfer of beta-barrel precursors from the TOM complex to the sorting and assembly machinery (SAM complex) of the outer membrane. Acts as a chaperone-like protein that protects the hydrophobic precursors from aggregation and guide them through the mitochondrial intermembrane space. The TIM8-TIM13 complex is non essential and only mediates the import of few proteins, while the predominant TIM9-TIM10 70 kDa complex is crucial and mediates the import of much more proteins.</text>
</comment>
<keyword evidence="10 14" id="KW-1015">Disulfide bond</keyword>
<dbReference type="GO" id="GO:0005743">
    <property type="term" value="C:mitochondrial inner membrane"/>
    <property type="evidence" value="ECO:0007669"/>
    <property type="project" value="UniProtKB-SubCell"/>
</dbReference>
<evidence type="ECO:0000256" key="3">
    <source>
        <dbReference type="ARBA" id="ARBA00022448"/>
    </source>
</evidence>
<evidence type="ECO:0000256" key="8">
    <source>
        <dbReference type="ARBA" id="ARBA00023010"/>
    </source>
</evidence>
<keyword evidence="5 14" id="KW-0472">Membrane</keyword>
<dbReference type="GO" id="GO:0015031">
    <property type="term" value="P:protein transport"/>
    <property type="evidence" value="ECO:0007669"/>
    <property type="project" value="UniProtKB-KW"/>
</dbReference>
<evidence type="ECO:0000256" key="1">
    <source>
        <dbReference type="ARBA" id="ARBA00004137"/>
    </source>
</evidence>
<evidence type="ECO:0000256" key="11">
    <source>
        <dbReference type="ARBA" id="ARBA00023186"/>
    </source>
</evidence>
<evidence type="ECO:0000256" key="2">
    <source>
        <dbReference type="ARBA" id="ARBA00006720"/>
    </source>
</evidence>
<dbReference type="InterPro" id="IPR004217">
    <property type="entry name" value="Tim10-like"/>
</dbReference>
<accession>A0AAD9MCQ4</accession>
<evidence type="ECO:0000256" key="13">
    <source>
        <dbReference type="ARBA" id="ARBA00025862"/>
    </source>
</evidence>
<evidence type="ECO:0000256" key="5">
    <source>
        <dbReference type="ARBA" id="ARBA00022792"/>
    </source>
</evidence>
<dbReference type="Proteomes" id="UP001217918">
    <property type="component" value="Unassembled WGS sequence"/>
</dbReference>
<proteinExistence type="inferred from homology"/>
<evidence type="ECO:0000256" key="9">
    <source>
        <dbReference type="ARBA" id="ARBA00023128"/>
    </source>
</evidence>
<evidence type="ECO:0000313" key="17">
    <source>
        <dbReference type="Proteomes" id="UP001217918"/>
    </source>
</evidence>
<evidence type="ECO:0000256" key="14">
    <source>
        <dbReference type="RuleBase" id="RU367043"/>
    </source>
</evidence>
<keyword evidence="4" id="KW-0479">Metal-binding</keyword>
<evidence type="ECO:0000259" key="15">
    <source>
        <dbReference type="Pfam" id="PF02953"/>
    </source>
</evidence>
<comment type="similarity">
    <text evidence="2 14">Belongs to the small Tim family.</text>
</comment>
<dbReference type="InterPro" id="IPR035427">
    <property type="entry name" value="Tim10-like_dom_sf"/>
</dbReference>
<gene>
    <name evidence="16" type="ORF">P8C59_004689</name>
</gene>
<comment type="domain">
    <text evidence="14">The twin CX3C motif contains 4 conserved Cys residues that form 2 disulfide bonds in the mitochondrial intermembrane space.</text>
</comment>
<dbReference type="EMBL" id="JAQQPM010000003">
    <property type="protein sequence ID" value="KAK2070170.1"/>
    <property type="molecule type" value="Genomic_DNA"/>
</dbReference>
<evidence type="ECO:0000256" key="6">
    <source>
        <dbReference type="ARBA" id="ARBA00022833"/>
    </source>
</evidence>
<feature type="domain" description="Tim10-like" evidence="15">
    <location>
        <begin position="13"/>
        <end position="72"/>
    </location>
</feature>
<comment type="subcellular location">
    <subcellularLocation>
        <location evidence="1 14">Mitochondrion inner membrane</location>
        <topology evidence="1 14">Peripheral membrane protein</topology>
        <orientation evidence="1 14">Intermembrane side</orientation>
    </subcellularLocation>
</comment>
<dbReference type="Gene3D" id="1.10.287.810">
    <property type="entry name" value="Mitochondrial import inner membrane translocase subunit tim13 like domains"/>
    <property type="match status" value="1"/>
</dbReference>
<keyword evidence="7 14" id="KW-0653">Protein transport</keyword>
<evidence type="ECO:0000256" key="10">
    <source>
        <dbReference type="ARBA" id="ARBA00023157"/>
    </source>
</evidence>
<dbReference type="GO" id="GO:0042719">
    <property type="term" value="C:mitochondrial intermembrane space chaperone complex"/>
    <property type="evidence" value="ECO:0007669"/>
    <property type="project" value="UniProtKB-ARBA"/>
</dbReference>
<dbReference type="GO" id="GO:0046872">
    <property type="term" value="F:metal ion binding"/>
    <property type="evidence" value="ECO:0007669"/>
    <property type="project" value="UniProtKB-KW"/>
</dbReference>
<dbReference type="SUPFAM" id="SSF144122">
    <property type="entry name" value="Tim10-like"/>
    <property type="match status" value="1"/>
</dbReference>
<comment type="subunit">
    <text evidence="13">Heterohexamer; composed of 3 copies of TIM8 and 3 copies of TIM13, named soluble 70 kDa complex. Associates with the TIM22 complex, whose core is composed of TIM22 and TIM54. Interacts with the transmembrane regions of multi-pass transmembrane proteins in transit.</text>
</comment>
<dbReference type="GO" id="GO:0045039">
    <property type="term" value="P:protein insertion into mitochondrial inner membrane"/>
    <property type="evidence" value="ECO:0007669"/>
    <property type="project" value="UniProtKB-ARBA"/>
</dbReference>
<keyword evidence="5 14" id="KW-0999">Mitochondrion inner membrane</keyword>
<evidence type="ECO:0000256" key="7">
    <source>
        <dbReference type="ARBA" id="ARBA00022927"/>
    </source>
</evidence>
<keyword evidence="9 14" id="KW-0496">Mitochondrion</keyword>
<keyword evidence="3 14" id="KW-0813">Transport</keyword>
<protein>
    <recommendedName>
        <fullName evidence="14">Mitochondrial import inner membrane translocase subunit</fullName>
    </recommendedName>
</protein>
<name>A0AAD9MCQ4_9PEZI</name>
<evidence type="ECO:0000256" key="12">
    <source>
        <dbReference type="ARBA" id="ARBA00025151"/>
    </source>
</evidence>
<dbReference type="AlphaFoldDB" id="A0AAD9MCQ4"/>
<sequence>MDSESVKKTVIRQIQAESNQSNARILIEKINQACFDKCFPKPGGSTSSTEQTCVTQCMEKYMAAWNSVHQGYIARIQREHGN</sequence>
<keyword evidence="6" id="KW-0862">Zinc</keyword>
<dbReference type="FunFam" id="1.10.287.810:FF:000001">
    <property type="entry name" value="mitochondrial import inner membrane translocase subunit TIM13"/>
    <property type="match status" value="1"/>
</dbReference>
<reference evidence="16" key="1">
    <citation type="journal article" date="2023" name="Mol. Plant Microbe Interact.">
        <title>Elucidating the Obligate Nature and Biological Capacity of an Invasive Fungal Corn Pathogen.</title>
        <authorList>
            <person name="MacCready J.S."/>
            <person name="Roggenkamp E.M."/>
            <person name="Gdanetz K."/>
            <person name="Chilvers M.I."/>
        </authorList>
    </citation>
    <scope>NUCLEOTIDE SEQUENCE</scope>
    <source>
        <strain evidence="16">PM02</strain>
    </source>
</reference>
<organism evidence="16 17">
    <name type="scientific">Phyllachora maydis</name>
    <dbReference type="NCBI Taxonomy" id="1825666"/>
    <lineage>
        <taxon>Eukaryota</taxon>
        <taxon>Fungi</taxon>
        <taxon>Dikarya</taxon>
        <taxon>Ascomycota</taxon>
        <taxon>Pezizomycotina</taxon>
        <taxon>Sordariomycetes</taxon>
        <taxon>Sordariomycetidae</taxon>
        <taxon>Phyllachorales</taxon>
        <taxon>Phyllachoraceae</taxon>
        <taxon>Phyllachora</taxon>
    </lineage>
</organism>
<keyword evidence="8 14" id="KW-0811">Translocation</keyword>
<keyword evidence="17" id="KW-1185">Reference proteome</keyword>
<keyword evidence="11 14" id="KW-0143">Chaperone</keyword>
<evidence type="ECO:0000313" key="16">
    <source>
        <dbReference type="EMBL" id="KAK2070170.1"/>
    </source>
</evidence>
<dbReference type="Pfam" id="PF02953">
    <property type="entry name" value="zf-Tim10_DDP"/>
    <property type="match status" value="1"/>
</dbReference>
<comment type="caution">
    <text evidence="16">The sequence shown here is derived from an EMBL/GenBank/DDBJ whole genome shotgun (WGS) entry which is preliminary data.</text>
</comment>
<evidence type="ECO:0000256" key="4">
    <source>
        <dbReference type="ARBA" id="ARBA00022723"/>
    </source>
</evidence>